<name>A0A6C0ESC9_9ZZZZ</name>
<accession>A0A6C0ESC9</accession>
<reference evidence="1" key="1">
    <citation type="journal article" date="2020" name="Nature">
        <title>Giant virus diversity and host interactions through global metagenomics.</title>
        <authorList>
            <person name="Schulz F."/>
            <person name="Roux S."/>
            <person name="Paez-Espino D."/>
            <person name="Jungbluth S."/>
            <person name="Walsh D.A."/>
            <person name="Denef V.J."/>
            <person name="McMahon K.D."/>
            <person name="Konstantinidis K.T."/>
            <person name="Eloe-Fadrosh E.A."/>
            <person name="Kyrpides N.C."/>
            <person name="Woyke T."/>
        </authorList>
    </citation>
    <scope>NUCLEOTIDE SEQUENCE</scope>
    <source>
        <strain evidence="1">GVMAG-M-3300009155-48</strain>
    </source>
</reference>
<dbReference type="AlphaFoldDB" id="A0A6C0ESC9"/>
<sequence length="87" mass="10111">MNNLLIIALFVSICLNIYSAPFLKLSFIKIRDIYKKIKMNEQAVFQIDEPNNVVLQINGNNFTSTNYTFTNLYPNKHIGYDYAMLVI</sequence>
<dbReference type="EMBL" id="MN738927">
    <property type="protein sequence ID" value="QHT31947.1"/>
    <property type="molecule type" value="Genomic_DNA"/>
</dbReference>
<protein>
    <submittedName>
        <fullName evidence="1">Uncharacterized protein</fullName>
    </submittedName>
</protein>
<proteinExistence type="predicted"/>
<organism evidence="1">
    <name type="scientific">viral metagenome</name>
    <dbReference type="NCBI Taxonomy" id="1070528"/>
    <lineage>
        <taxon>unclassified sequences</taxon>
        <taxon>metagenomes</taxon>
        <taxon>organismal metagenomes</taxon>
    </lineage>
</organism>
<evidence type="ECO:0000313" key="1">
    <source>
        <dbReference type="EMBL" id="QHT31947.1"/>
    </source>
</evidence>